<proteinExistence type="predicted"/>
<dbReference type="AlphaFoldDB" id="A0A099V629"/>
<dbReference type="Proteomes" id="UP000029857">
    <property type="component" value="Unassembled WGS sequence"/>
</dbReference>
<gene>
    <name evidence="2" type="ORF">LS79_010810</name>
</gene>
<comment type="caution">
    <text evidence="2">The sequence shown here is derived from an EMBL/GenBank/DDBJ whole genome shotgun (WGS) entry which is preliminary data.</text>
</comment>
<evidence type="ECO:0000313" key="3">
    <source>
        <dbReference type="Proteomes" id="UP000029857"/>
    </source>
</evidence>
<dbReference type="EMBL" id="JRPJ02000067">
    <property type="protein sequence ID" value="TLE07953.1"/>
    <property type="molecule type" value="Genomic_DNA"/>
</dbReference>
<protein>
    <submittedName>
        <fullName evidence="2">Uncharacterized protein</fullName>
    </submittedName>
</protein>
<reference evidence="2 3" key="1">
    <citation type="journal article" date="2014" name="Genome Announc.">
        <title>Draft genome sequences of eight enterohepatic helicobacter species isolated from both laboratory and wild rodents.</title>
        <authorList>
            <person name="Sheh A."/>
            <person name="Shen Z."/>
            <person name="Fox J.G."/>
        </authorList>
    </citation>
    <scope>NUCLEOTIDE SEQUENCE [LARGE SCALE GENOMIC DNA]</scope>
    <source>
        <strain evidence="2 3">ATCC 49320</strain>
    </source>
</reference>
<accession>A0A099V629</accession>
<feature type="coiled-coil region" evidence="1">
    <location>
        <begin position="189"/>
        <end position="216"/>
    </location>
</feature>
<sequence length="364" mass="43153">MRNRQSKEMPGSNHYDYEYSKRGFDIKLEKAQEIDITKDLAHKAAVAQVVKGGVLALCSLHYCKRYKALLEFNDICEVKSHIPMDMQEQEINPSIKRFNNQMAYKQLKDSQNRYKEGYQPKITHYLKLDLIDESIDRYYRDYMNLYTQLSEESKLKFGFVELTESKEAWFYSPHICKEKTQDKRTPPSEEEAKKIIENYTKQREIKKKEFESKEENADKRFYLRQVNLSNTDLTLKKYEFQRVDSVYTDSNHKVFNVSYDSDGSRHTQETQYYYVDSIATGEFSIEAYQVEERWGGENDNREWVTYYRLCITHRVTLKHKVDKSFLQKEIGKLVTQLAIDGKNHGLPQNTTDKNLNNLIQNGML</sequence>
<organism evidence="2 3">
    <name type="scientific">Helicobacter bilis</name>
    <dbReference type="NCBI Taxonomy" id="37372"/>
    <lineage>
        <taxon>Bacteria</taxon>
        <taxon>Pseudomonadati</taxon>
        <taxon>Campylobacterota</taxon>
        <taxon>Epsilonproteobacteria</taxon>
        <taxon>Campylobacterales</taxon>
        <taxon>Helicobacteraceae</taxon>
        <taxon>Helicobacter</taxon>
    </lineage>
</organism>
<name>A0A099V629_9HELI</name>
<evidence type="ECO:0000256" key="1">
    <source>
        <dbReference type="SAM" id="Coils"/>
    </source>
</evidence>
<evidence type="ECO:0000313" key="2">
    <source>
        <dbReference type="EMBL" id="TLE07953.1"/>
    </source>
</evidence>
<keyword evidence="1" id="KW-0175">Coiled coil</keyword>